<organism evidence="3 4">
    <name type="scientific">Mycolicibacterium llatzerense</name>
    <dbReference type="NCBI Taxonomy" id="280871"/>
    <lineage>
        <taxon>Bacteria</taxon>
        <taxon>Bacillati</taxon>
        <taxon>Actinomycetota</taxon>
        <taxon>Actinomycetes</taxon>
        <taxon>Mycobacteriales</taxon>
        <taxon>Mycobacteriaceae</taxon>
        <taxon>Mycolicibacterium</taxon>
    </lineage>
</organism>
<feature type="compositionally biased region" description="Polar residues" evidence="1">
    <location>
        <begin position="1"/>
        <end position="18"/>
    </location>
</feature>
<keyword evidence="4" id="KW-1185">Reference proteome</keyword>
<evidence type="ECO:0000256" key="1">
    <source>
        <dbReference type="SAM" id="MobiDB-lite"/>
    </source>
</evidence>
<comment type="caution">
    <text evidence="3">The sequence shown here is derived from an EMBL/GenBank/DDBJ whole genome shotgun (WGS) entry which is preliminary data.</text>
</comment>
<accession>A0A0D1JTV1</accession>
<reference evidence="3 4" key="1">
    <citation type="submission" date="2015-01" db="EMBL/GenBank/DDBJ databases">
        <title>Genome sequence of Mycobacterium llatzerense and Mycobacterium immunogenum recovered from brain abscess.</title>
        <authorList>
            <person name="Greninger A.L."/>
            <person name="Langelier C."/>
            <person name="Cunningham G."/>
            <person name="Chiu C.Y."/>
            <person name="Miller S."/>
        </authorList>
    </citation>
    <scope>NUCLEOTIDE SEQUENCE [LARGE SCALE GENOMIC DNA]</scope>
    <source>
        <strain evidence="3 4">CLUC14</strain>
    </source>
</reference>
<evidence type="ECO:0000313" key="3">
    <source>
        <dbReference type="EMBL" id="KIU16009.1"/>
    </source>
</evidence>
<keyword evidence="2" id="KW-0472">Membrane</keyword>
<dbReference type="EMBL" id="JXST01000021">
    <property type="protein sequence ID" value="KIU16009.1"/>
    <property type="molecule type" value="Genomic_DNA"/>
</dbReference>
<feature type="transmembrane region" description="Helical" evidence="2">
    <location>
        <begin position="28"/>
        <end position="50"/>
    </location>
</feature>
<dbReference type="Proteomes" id="UP000032221">
    <property type="component" value="Unassembled WGS sequence"/>
</dbReference>
<dbReference type="AlphaFoldDB" id="A0A0D1JTV1"/>
<gene>
    <name evidence="3" type="ORF">TL10_16055</name>
</gene>
<feature type="region of interest" description="Disordered" evidence="1">
    <location>
        <begin position="1"/>
        <end position="28"/>
    </location>
</feature>
<protein>
    <submittedName>
        <fullName evidence="3">Uncharacterized protein</fullName>
    </submittedName>
</protein>
<keyword evidence="2" id="KW-0812">Transmembrane</keyword>
<evidence type="ECO:0000313" key="4">
    <source>
        <dbReference type="Proteomes" id="UP000032221"/>
    </source>
</evidence>
<dbReference type="PATRIC" id="fig|280871.6.peg.3329"/>
<evidence type="ECO:0000256" key="2">
    <source>
        <dbReference type="SAM" id="Phobius"/>
    </source>
</evidence>
<name>A0A0D1JTV1_9MYCO</name>
<proteinExistence type="predicted"/>
<sequence>MASTSAISAITPVGSSTPRDMASSSGSVGLGAAGAAIVVLCISAHLLFLLSAGRPFKIVGCDRARPRMSLRQQ</sequence>
<keyword evidence="2" id="KW-1133">Transmembrane helix</keyword>